<dbReference type="RefSeq" id="WP_380855835.1">
    <property type="nucleotide sequence ID" value="NZ_JBHRXV010000001.1"/>
</dbReference>
<accession>A0ABV7X852</accession>
<keyword evidence="1" id="KW-0732">Signal</keyword>
<dbReference type="Proteomes" id="UP001595615">
    <property type="component" value="Unassembled WGS sequence"/>
</dbReference>
<dbReference type="EMBL" id="JBHRXV010000001">
    <property type="protein sequence ID" value="MFC3711263.1"/>
    <property type="molecule type" value="Genomic_DNA"/>
</dbReference>
<gene>
    <name evidence="2" type="ORF">ACFOMD_01690</name>
</gene>
<keyword evidence="3" id="KW-1185">Reference proteome</keyword>
<sequence>MMIAMVAAMLMTALMPVGAAHDDPSLAAHLAKMALLDGYEYVPSSIRMRNVTANPGDGSAWFCGEFAGTLTEGEQIEFRGFIVSARGEGAIFHPIAILRGLPHYESDIAEYDEAVAERC</sequence>
<name>A0ABV7X852_9SPHN</name>
<reference evidence="3" key="1">
    <citation type="journal article" date="2019" name="Int. J. Syst. Evol. Microbiol.">
        <title>The Global Catalogue of Microorganisms (GCM) 10K type strain sequencing project: providing services to taxonomists for standard genome sequencing and annotation.</title>
        <authorList>
            <consortium name="The Broad Institute Genomics Platform"/>
            <consortium name="The Broad Institute Genome Sequencing Center for Infectious Disease"/>
            <person name="Wu L."/>
            <person name="Ma J."/>
        </authorList>
    </citation>
    <scope>NUCLEOTIDE SEQUENCE [LARGE SCALE GENOMIC DNA]</scope>
    <source>
        <strain evidence="3">KCTC 42644</strain>
    </source>
</reference>
<comment type="caution">
    <text evidence="2">The sequence shown here is derived from an EMBL/GenBank/DDBJ whole genome shotgun (WGS) entry which is preliminary data.</text>
</comment>
<evidence type="ECO:0000256" key="1">
    <source>
        <dbReference type="SAM" id="SignalP"/>
    </source>
</evidence>
<feature type="signal peptide" evidence="1">
    <location>
        <begin position="1"/>
        <end position="19"/>
    </location>
</feature>
<evidence type="ECO:0008006" key="4">
    <source>
        <dbReference type="Google" id="ProtNLM"/>
    </source>
</evidence>
<organism evidence="2 3">
    <name type="scientific">Sphingoaurantiacus capsulatus</name>
    <dbReference type="NCBI Taxonomy" id="1771310"/>
    <lineage>
        <taxon>Bacteria</taxon>
        <taxon>Pseudomonadati</taxon>
        <taxon>Pseudomonadota</taxon>
        <taxon>Alphaproteobacteria</taxon>
        <taxon>Sphingomonadales</taxon>
        <taxon>Sphingosinicellaceae</taxon>
        <taxon>Sphingoaurantiacus</taxon>
    </lineage>
</organism>
<evidence type="ECO:0000313" key="2">
    <source>
        <dbReference type="EMBL" id="MFC3711263.1"/>
    </source>
</evidence>
<protein>
    <recommendedName>
        <fullName evidence="4">Lipoprotein</fullName>
    </recommendedName>
</protein>
<proteinExistence type="predicted"/>
<evidence type="ECO:0000313" key="3">
    <source>
        <dbReference type="Proteomes" id="UP001595615"/>
    </source>
</evidence>
<feature type="chain" id="PRO_5046005790" description="Lipoprotein" evidence="1">
    <location>
        <begin position="20"/>
        <end position="119"/>
    </location>
</feature>